<dbReference type="PROSITE" id="PS00137">
    <property type="entry name" value="SUBTILASE_HIS"/>
    <property type="match status" value="1"/>
</dbReference>
<gene>
    <name evidence="10" type="ORF">RM529_13465</name>
</gene>
<dbReference type="InterPro" id="IPR051048">
    <property type="entry name" value="Peptidase_S8/S53_subtilisin"/>
</dbReference>
<protein>
    <submittedName>
        <fullName evidence="10">S8 family peptidase</fullName>
        <ecNumber evidence="10">3.4.-.-</ecNumber>
    </submittedName>
</protein>
<feature type="chain" id="PRO_5047061336" evidence="8">
    <location>
        <begin position="26"/>
        <end position="564"/>
    </location>
</feature>
<keyword evidence="11" id="KW-1185">Reference proteome</keyword>
<evidence type="ECO:0000256" key="8">
    <source>
        <dbReference type="SAM" id="SignalP"/>
    </source>
</evidence>
<comment type="similarity">
    <text evidence="1 5 6">Belongs to the peptidase S8 family.</text>
</comment>
<dbReference type="Pfam" id="PF00082">
    <property type="entry name" value="Peptidase_S8"/>
    <property type="match status" value="1"/>
</dbReference>
<dbReference type="RefSeq" id="WP_311485300.1">
    <property type="nucleotide sequence ID" value="NZ_JAVRHP010000085.1"/>
</dbReference>
<dbReference type="InterPro" id="IPR000209">
    <property type="entry name" value="Peptidase_S8/S53_dom"/>
</dbReference>
<feature type="signal peptide" evidence="8">
    <location>
        <begin position="1"/>
        <end position="25"/>
    </location>
</feature>
<dbReference type="InterPro" id="IPR015500">
    <property type="entry name" value="Peptidase_S8_subtilisin-rel"/>
</dbReference>
<dbReference type="InterPro" id="IPR017308">
    <property type="entry name" value="Pept_S8_subtilisin_bacteroid"/>
</dbReference>
<dbReference type="PROSITE" id="PS51892">
    <property type="entry name" value="SUBTILASE"/>
    <property type="match status" value="1"/>
</dbReference>
<keyword evidence="8" id="KW-0732">Signal</keyword>
<dbReference type="SUPFAM" id="SSF52743">
    <property type="entry name" value="Subtilisin-like"/>
    <property type="match status" value="1"/>
</dbReference>
<dbReference type="PROSITE" id="PS00136">
    <property type="entry name" value="SUBTILASE_ASP"/>
    <property type="match status" value="1"/>
</dbReference>
<dbReference type="PROSITE" id="PS00138">
    <property type="entry name" value="SUBTILASE_SER"/>
    <property type="match status" value="1"/>
</dbReference>
<dbReference type="InterPro" id="IPR036852">
    <property type="entry name" value="Peptidase_S8/S53_dom_sf"/>
</dbReference>
<comment type="caution">
    <text evidence="10">The sequence shown here is derived from an EMBL/GenBank/DDBJ whole genome shotgun (WGS) entry which is preliminary data.</text>
</comment>
<evidence type="ECO:0000256" key="7">
    <source>
        <dbReference type="SAM" id="Coils"/>
    </source>
</evidence>
<feature type="coiled-coil region" evidence="7">
    <location>
        <begin position="171"/>
        <end position="205"/>
    </location>
</feature>
<reference evidence="10 11" key="1">
    <citation type="submission" date="2023-09" db="EMBL/GenBank/DDBJ databases">
        <authorList>
            <person name="Rey-Velasco X."/>
        </authorList>
    </citation>
    <scope>NUCLEOTIDE SEQUENCE [LARGE SCALE GENOMIC DNA]</scope>
    <source>
        <strain evidence="10 11">F297</strain>
    </source>
</reference>
<feature type="active site" description="Charge relay system" evidence="5">
    <location>
        <position position="312"/>
    </location>
</feature>
<proteinExistence type="inferred from homology"/>
<dbReference type="Proteomes" id="UP001248819">
    <property type="component" value="Unassembled WGS sequence"/>
</dbReference>
<feature type="domain" description="Peptidase S8/S53" evidence="9">
    <location>
        <begin position="82"/>
        <end position="516"/>
    </location>
</feature>
<sequence>MKIPVYKSFLAVTAAAMLSACGSTAPRLVSTPIEKIDSIPLKVTDLSEAQLRNWSAADLRYDTIPGMSVNRAYNQIVQNQKGKTVIVGVIDSGVDIEHEDLKNVIWTNPDEVQGNGKDDDKNGYIDDIHGWNFLGDAVEENMEYVRIYRRLKPKYEGKPASAVSTADREEFILYQRAKEEYNKELSETQQNQQQYNQIKEQLTAAHSAVSEELGKEDYTKEELSALQPDNQQMAQYKGMLAQIQNNVNENIPEALEELDDAIEYYQSRLDSHLNLELDGRAIVGDDPYNINDINYGNNEVDGPTPDKEDVKHGTHVAGIIAAQRNNNIGIDGVANNVEIMAIRAVPDGDEYDKDIALAIRYAVDNGAKVINTSFGKYFSANPEWVTDALRYAAENDVLIVNAAGNESIDLDQTSVFPNDQFPEAPEEVSDSFLTVGALNFEYGSELVSGFSNYGRTNVDVFAPGSKIWSTTPNNEYEFLQGTSMAAPAVTGVAAMIRSYYPNLSAAQVKEIIIQSGLSTKTMVMVGEQGESTKNFNELSRSGKMVNLYNALILANQVSRGKTDI</sequence>
<evidence type="ECO:0000256" key="1">
    <source>
        <dbReference type="ARBA" id="ARBA00011073"/>
    </source>
</evidence>
<evidence type="ECO:0000256" key="5">
    <source>
        <dbReference type="PROSITE-ProRule" id="PRU01240"/>
    </source>
</evidence>
<evidence type="ECO:0000256" key="3">
    <source>
        <dbReference type="ARBA" id="ARBA00022801"/>
    </source>
</evidence>
<dbReference type="PIRSF" id="PIRSF037892">
    <property type="entry name" value="Subtilisin_rel_SRU_0565"/>
    <property type="match status" value="1"/>
</dbReference>
<feature type="active site" description="Charge relay system" evidence="5">
    <location>
        <position position="91"/>
    </location>
</feature>
<dbReference type="PRINTS" id="PR00723">
    <property type="entry name" value="SUBTILISIN"/>
</dbReference>
<feature type="active site" description="Charge relay system" evidence="5">
    <location>
        <position position="483"/>
    </location>
</feature>
<keyword evidence="3 5" id="KW-0378">Hydrolase</keyword>
<dbReference type="InterPro" id="IPR022398">
    <property type="entry name" value="Peptidase_S8_His-AS"/>
</dbReference>
<keyword evidence="4 5" id="KW-0720">Serine protease</keyword>
<dbReference type="CDD" id="cd07483">
    <property type="entry name" value="Peptidases_S8_Subtilisin_Novo-like"/>
    <property type="match status" value="1"/>
</dbReference>
<dbReference type="EC" id="3.4.-.-" evidence="10"/>
<evidence type="ECO:0000313" key="11">
    <source>
        <dbReference type="Proteomes" id="UP001248819"/>
    </source>
</evidence>
<dbReference type="PROSITE" id="PS51257">
    <property type="entry name" value="PROKAR_LIPOPROTEIN"/>
    <property type="match status" value="1"/>
</dbReference>
<organism evidence="10 11">
    <name type="scientific">Autumnicola edwardsiae</name>
    <dbReference type="NCBI Taxonomy" id="3075594"/>
    <lineage>
        <taxon>Bacteria</taxon>
        <taxon>Pseudomonadati</taxon>
        <taxon>Bacteroidota</taxon>
        <taxon>Flavobacteriia</taxon>
        <taxon>Flavobacteriales</taxon>
        <taxon>Flavobacteriaceae</taxon>
        <taxon>Autumnicola</taxon>
    </lineage>
</organism>
<dbReference type="PANTHER" id="PTHR43399">
    <property type="entry name" value="SUBTILISIN-RELATED"/>
    <property type="match status" value="1"/>
</dbReference>
<keyword evidence="2 5" id="KW-0645">Protease</keyword>
<name>A0ABU3CY22_9FLAO</name>
<dbReference type="Gene3D" id="3.40.50.200">
    <property type="entry name" value="Peptidase S8/S53 domain"/>
    <property type="match status" value="2"/>
</dbReference>
<accession>A0ABU3CY22</accession>
<dbReference type="PANTHER" id="PTHR43399:SF4">
    <property type="entry name" value="CELL WALL-ASSOCIATED PROTEASE"/>
    <property type="match status" value="1"/>
</dbReference>
<dbReference type="EMBL" id="JAVRHP010000085">
    <property type="protein sequence ID" value="MDT0651161.1"/>
    <property type="molecule type" value="Genomic_DNA"/>
</dbReference>
<evidence type="ECO:0000256" key="4">
    <source>
        <dbReference type="ARBA" id="ARBA00022825"/>
    </source>
</evidence>
<evidence type="ECO:0000313" key="10">
    <source>
        <dbReference type="EMBL" id="MDT0651161.1"/>
    </source>
</evidence>
<dbReference type="InterPro" id="IPR034080">
    <property type="entry name" value="Protease_P7-like_dom"/>
</dbReference>
<keyword evidence="7" id="KW-0175">Coiled coil</keyword>
<dbReference type="InterPro" id="IPR023827">
    <property type="entry name" value="Peptidase_S8_Asp-AS"/>
</dbReference>
<dbReference type="GO" id="GO:0016787">
    <property type="term" value="F:hydrolase activity"/>
    <property type="evidence" value="ECO:0007669"/>
    <property type="project" value="UniProtKB-KW"/>
</dbReference>
<dbReference type="InterPro" id="IPR023828">
    <property type="entry name" value="Peptidase_S8_Ser-AS"/>
</dbReference>
<evidence type="ECO:0000256" key="6">
    <source>
        <dbReference type="RuleBase" id="RU003355"/>
    </source>
</evidence>
<evidence type="ECO:0000259" key="9">
    <source>
        <dbReference type="Pfam" id="PF00082"/>
    </source>
</evidence>
<evidence type="ECO:0000256" key="2">
    <source>
        <dbReference type="ARBA" id="ARBA00022670"/>
    </source>
</evidence>